<evidence type="ECO:0000313" key="2">
    <source>
        <dbReference type="Proteomes" id="UP001165960"/>
    </source>
</evidence>
<gene>
    <name evidence="1" type="ORF">DSO57_1016033</name>
</gene>
<name>A0ACC2UF16_9FUNG</name>
<dbReference type="Proteomes" id="UP001165960">
    <property type="component" value="Unassembled WGS sequence"/>
</dbReference>
<organism evidence="1 2">
    <name type="scientific">Entomophthora muscae</name>
    <dbReference type="NCBI Taxonomy" id="34485"/>
    <lineage>
        <taxon>Eukaryota</taxon>
        <taxon>Fungi</taxon>
        <taxon>Fungi incertae sedis</taxon>
        <taxon>Zoopagomycota</taxon>
        <taxon>Entomophthoromycotina</taxon>
        <taxon>Entomophthoromycetes</taxon>
        <taxon>Entomophthorales</taxon>
        <taxon>Entomophthoraceae</taxon>
        <taxon>Entomophthora</taxon>
    </lineage>
</organism>
<comment type="caution">
    <text evidence="1">The sequence shown here is derived from an EMBL/GenBank/DDBJ whole genome shotgun (WGS) entry which is preliminary data.</text>
</comment>
<keyword evidence="2" id="KW-1185">Reference proteome</keyword>
<proteinExistence type="predicted"/>
<protein>
    <submittedName>
        <fullName evidence="1">Uncharacterized protein</fullName>
    </submittedName>
</protein>
<reference evidence="1" key="1">
    <citation type="submission" date="2022-04" db="EMBL/GenBank/DDBJ databases">
        <title>Genome of the entomopathogenic fungus Entomophthora muscae.</title>
        <authorList>
            <person name="Elya C."/>
            <person name="Lovett B.R."/>
            <person name="Lee E."/>
            <person name="Macias A.M."/>
            <person name="Hajek A.E."/>
            <person name="De Bivort B.L."/>
            <person name="Kasson M.T."/>
            <person name="De Fine Licht H.H."/>
            <person name="Stajich J.E."/>
        </authorList>
    </citation>
    <scope>NUCLEOTIDE SEQUENCE</scope>
    <source>
        <strain evidence="1">Berkeley</strain>
    </source>
</reference>
<evidence type="ECO:0000313" key="1">
    <source>
        <dbReference type="EMBL" id="KAJ9085231.1"/>
    </source>
</evidence>
<accession>A0ACC2UF16</accession>
<dbReference type="EMBL" id="QTSX02000774">
    <property type="protein sequence ID" value="KAJ9085231.1"/>
    <property type="molecule type" value="Genomic_DNA"/>
</dbReference>
<sequence length="105" mass="11928">MRELKKLLKDLDSAIAEIKQTDCNIKAKMKSSVLEGKKIDKVSATALMVKIPDTSEKTIERLLNIQKTVVDGLQFKAYTLSVPPVWTNESFLGNLGYCWYVQSYR</sequence>